<accession>A0A820MXG7</accession>
<organism evidence="1 2">
    <name type="scientific">Adineta steineri</name>
    <dbReference type="NCBI Taxonomy" id="433720"/>
    <lineage>
        <taxon>Eukaryota</taxon>
        <taxon>Metazoa</taxon>
        <taxon>Spiralia</taxon>
        <taxon>Gnathifera</taxon>
        <taxon>Rotifera</taxon>
        <taxon>Eurotatoria</taxon>
        <taxon>Bdelloidea</taxon>
        <taxon>Adinetida</taxon>
        <taxon>Adinetidae</taxon>
        <taxon>Adineta</taxon>
    </lineage>
</organism>
<evidence type="ECO:0000313" key="1">
    <source>
        <dbReference type="EMBL" id="CAF4378657.1"/>
    </source>
</evidence>
<protein>
    <submittedName>
        <fullName evidence="1">Uncharacterized protein</fullName>
    </submittedName>
</protein>
<name>A0A820MXG7_9BILA</name>
<gene>
    <name evidence="1" type="ORF">OKA104_LOCUS50231</name>
</gene>
<dbReference type="EMBL" id="CAJOAY010024889">
    <property type="protein sequence ID" value="CAF4378657.1"/>
    <property type="molecule type" value="Genomic_DNA"/>
</dbReference>
<reference evidence="1" key="1">
    <citation type="submission" date="2021-02" db="EMBL/GenBank/DDBJ databases">
        <authorList>
            <person name="Nowell W R."/>
        </authorList>
    </citation>
    <scope>NUCLEOTIDE SEQUENCE</scope>
</reference>
<dbReference type="AlphaFoldDB" id="A0A820MXG7"/>
<evidence type="ECO:0000313" key="2">
    <source>
        <dbReference type="Proteomes" id="UP000663881"/>
    </source>
</evidence>
<comment type="caution">
    <text evidence="1">The sequence shown here is derived from an EMBL/GenBank/DDBJ whole genome shotgun (WGS) entry which is preliminary data.</text>
</comment>
<dbReference type="Proteomes" id="UP000663881">
    <property type="component" value="Unassembled WGS sequence"/>
</dbReference>
<proteinExistence type="predicted"/>
<sequence length="42" mass="4764">METSAGLNTSTEDLVVTFSHRPMKSEPVPYEDYDDVFCNIPQ</sequence>
<feature type="non-terminal residue" evidence="1">
    <location>
        <position position="1"/>
    </location>
</feature>